<reference evidence="1 2" key="1">
    <citation type="submission" date="2018-02" db="EMBL/GenBank/DDBJ databases">
        <title>Acetobacter orientalis genome.</title>
        <authorList>
            <person name="Nakashima N."/>
            <person name="Tamura T."/>
        </authorList>
    </citation>
    <scope>NUCLEOTIDE SEQUENCE [LARGE SCALE GENOMIC DNA]</scope>
    <source>
        <strain evidence="1 2">FAN1</strain>
    </source>
</reference>
<accession>A0A2Z5ZKH9</accession>
<proteinExistence type="predicted"/>
<dbReference type="KEGG" id="aot:AcetOri_orf04056"/>
<name>A0A2Z5ZKH9_9PROT</name>
<dbReference type="EMBL" id="AP018515">
    <property type="protein sequence ID" value="BBC81016.1"/>
    <property type="molecule type" value="Genomic_DNA"/>
</dbReference>
<dbReference type="AlphaFoldDB" id="A0A2Z5ZKH9"/>
<protein>
    <submittedName>
        <fullName evidence="1">Uncharacterized protein</fullName>
    </submittedName>
</protein>
<gene>
    <name evidence="1" type="ORF">AcetOrient_orf04056</name>
</gene>
<evidence type="ECO:0000313" key="2">
    <source>
        <dbReference type="Proteomes" id="UP000270034"/>
    </source>
</evidence>
<organism evidence="1 2">
    <name type="scientific">Acetobacter orientalis</name>
    <dbReference type="NCBI Taxonomy" id="146474"/>
    <lineage>
        <taxon>Bacteria</taxon>
        <taxon>Pseudomonadati</taxon>
        <taxon>Pseudomonadota</taxon>
        <taxon>Alphaproteobacteria</taxon>
        <taxon>Acetobacterales</taxon>
        <taxon>Acetobacteraceae</taxon>
        <taxon>Acetobacter</taxon>
    </lineage>
</organism>
<dbReference type="Proteomes" id="UP000270034">
    <property type="component" value="Chromosome"/>
</dbReference>
<sequence>MQAHAYTLAGFFKLFFKVFLLSLRSAAHGPFCALPQFSAAQAFYPLRIAPLFHTQMRYDTDSEQIYQEHKSEKQNSIAGDRS</sequence>
<evidence type="ECO:0000313" key="1">
    <source>
        <dbReference type="EMBL" id="BBC81016.1"/>
    </source>
</evidence>